<protein>
    <submittedName>
        <fullName evidence="1">Uncharacterized protein</fullName>
    </submittedName>
</protein>
<keyword evidence="2" id="KW-1185">Reference proteome</keyword>
<dbReference type="AlphaFoldDB" id="A0A9W4HW02"/>
<proteinExistence type="predicted"/>
<dbReference type="EMBL" id="CAJVOS010000029">
    <property type="protein sequence ID" value="CAG8138386.1"/>
    <property type="molecule type" value="Genomic_DNA"/>
</dbReference>
<evidence type="ECO:0000313" key="1">
    <source>
        <dbReference type="EMBL" id="CAG8138386.1"/>
    </source>
</evidence>
<accession>A0A9W4HW02</accession>
<reference evidence="1" key="1">
    <citation type="submission" date="2021-07" db="EMBL/GenBank/DDBJ databases">
        <authorList>
            <person name="Branca A.L. A."/>
        </authorList>
    </citation>
    <scope>NUCLEOTIDE SEQUENCE</scope>
</reference>
<sequence>MFLPDSNIPFASRFPVKCFFTPLSKSLQLDTVKLLVMERHVLRVDATAAESALHNISTIATSRTSTIFQSEHTSFDQTSGLLATEGDEPPAEWSLSLPVQLPESFDLASQSVLAGIINISHRVVVKAQFRDTENNANITIEEEIPFSIYMTPAVIASNGEIHGHYIERFKSYECAPPAYGQHKCDAIPPEWAEYLRQFNASSQRPHYEQGTVHDMSCIPAVQGSLDIEPPVYQFCAS</sequence>
<dbReference type="OrthoDB" id="2333384at2759"/>
<evidence type="ECO:0000313" key="2">
    <source>
        <dbReference type="Proteomes" id="UP001153618"/>
    </source>
</evidence>
<organism evidence="1 2">
    <name type="scientific">Penicillium olsonii</name>
    <dbReference type="NCBI Taxonomy" id="99116"/>
    <lineage>
        <taxon>Eukaryota</taxon>
        <taxon>Fungi</taxon>
        <taxon>Dikarya</taxon>
        <taxon>Ascomycota</taxon>
        <taxon>Pezizomycotina</taxon>
        <taxon>Eurotiomycetes</taxon>
        <taxon>Eurotiomycetidae</taxon>
        <taxon>Eurotiales</taxon>
        <taxon>Aspergillaceae</taxon>
        <taxon>Penicillium</taxon>
    </lineage>
</organism>
<dbReference type="Proteomes" id="UP001153618">
    <property type="component" value="Unassembled WGS sequence"/>
</dbReference>
<name>A0A9W4HW02_PENOL</name>
<comment type="caution">
    <text evidence="1">The sequence shown here is derived from an EMBL/GenBank/DDBJ whole genome shotgun (WGS) entry which is preliminary data.</text>
</comment>
<gene>
    <name evidence="1" type="ORF">POLS_LOCUS5722</name>
</gene>